<evidence type="ECO:0000313" key="3">
    <source>
        <dbReference type="EMBL" id="PIR46264.1"/>
    </source>
</evidence>
<dbReference type="InterPro" id="IPR013185">
    <property type="entry name" value="Transl_elong_KOW-like"/>
</dbReference>
<dbReference type="Pfam" id="PF08207">
    <property type="entry name" value="EFP_N"/>
    <property type="match status" value="1"/>
</dbReference>
<dbReference type="InterPro" id="IPR014722">
    <property type="entry name" value="Rib_uL2_dom2"/>
</dbReference>
<dbReference type="PANTHER" id="PTHR30053:SF12">
    <property type="entry name" value="ELONGATION FACTOR P (EF-P) FAMILY PROTEIN"/>
    <property type="match status" value="1"/>
</dbReference>
<feature type="domain" description="Elongation factor P C-terminal" evidence="2">
    <location>
        <begin position="133"/>
        <end position="188"/>
    </location>
</feature>
<dbReference type="GO" id="GO:0003746">
    <property type="term" value="F:translation elongation factor activity"/>
    <property type="evidence" value="ECO:0007669"/>
    <property type="project" value="TreeGrafter"/>
</dbReference>
<dbReference type="Gene3D" id="2.40.50.140">
    <property type="entry name" value="Nucleic acid-binding proteins"/>
    <property type="match status" value="2"/>
</dbReference>
<evidence type="ECO:0000313" key="4">
    <source>
        <dbReference type="Proteomes" id="UP000230431"/>
    </source>
</evidence>
<dbReference type="SUPFAM" id="SSF50104">
    <property type="entry name" value="Translation proteins SH3-like domain"/>
    <property type="match status" value="1"/>
</dbReference>
<gene>
    <name evidence="3" type="ORF">COV08_00655</name>
</gene>
<dbReference type="InterPro" id="IPR012340">
    <property type="entry name" value="NA-bd_OB-fold"/>
</dbReference>
<dbReference type="SMART" id="SM00841">
    <property type="entry name" value="Elong-fact-P_C"/>
    <property type="match status" value="1"/>
</dbReference>
<sequence length="189" mass="21815">MLKYNEIKPRKVIIYEGTPFEILTSHVFRKQQRKPVNAVKMKNLLTGKVMEISFHQSEKVEEAEVTKRKIKYLYQKIGKTTEYWFYEETDPSKRFQLEAELVADQIKYVRQNSLVDLVSFGEQMIGIEVPIKVELKVTETAPVVKGNTVQGGLKQIELETGLSINAPMFINEGDVVRINTETGEYVERV</sequence>
<protein>
    <recommendedName>
        <fullName evidence="2">Elongation factor P C-terminal domain-containing protein</fullName>
    </recommendedName>
</protein>
<dbReference type="CDD" id="cd05794">
    <property type="entry name" value="S1_EF-P_repeat_2"/>
    <property type="match status" value="1"/>
</dbReference>
<reference evidence="3 4" key="1">
    <citation type="submission" date="2017-09" db="EMBL/GenBank/DDBJ databases">
        <title>Depth-based differentiation of microbial function through sediment-hosted aquifers and enrichment of novel symbionts in the deep terrestrial subsurface.</title>
        <authorList>
            <person name="Probst A.J."/>
            <person name="Ladd B."/>
            <person name="Jarett J.K."/>
            <person name="Geller-Mcgrath D.E."/>
            <person name="Sieber C.M."/>
            <person name="Emerson J.B."/>
            <person name="Anantharaman K."/>
            <person name="Thomas B.C."/>
            <person name="Malmstrom R."/>
            <person name="Stieglmeier M."/>
            <person name="Klingl A."/>
            <person name="Woyke T."/>
            <person name="Ryan C.M."/>
            <person name="Banfield J.F."/>
        </authorList>
    </citation>
    <scope>NUCLEOTIDE SEQUENCE [LARGE SCALE GENOMIC DNA]</scope>
    <source>
        <strain evidence="3">CG10_big_fil_rev_8_21_14_0_10_49_38</strain>
    </source>
</reference>
<dbReference type="Gene3D" id="2.30.30.30">
    <property type="match status" value="1"/>
</dbReference>
<dbReference type="SUPFAM" id="SSF50249">
    <property type="entry name" value="Nucleic acid-binding proteins"/>
    <property type="match status" value="1"/>
</dbReference>
<dbReference type="InterPro" id="IPR015365">
    <property type="entry name" value="Elong-fact-P_C"/>
</dbReference>
<dbReference type="PIRSF" id="PIRSF005901">
    <property type="entry name" value="EF-P"/>
    <property type="match status" value="1"/>
</dbReference>
<accession>A0A2H0RJT2</accession>
<dbReference type="InterPro" id="IPR020599">
    <property type="entry name" value="Transl_elong_fac_P/YeiP"/>
</dbReference>
<dbReference type="InterPro" id="IPR008991">
    <property type="entry name" value="Translation_prot_SH3-like_sf"/>
</dbReference>
<dbReference type="GO" id="GO:0005829">
    <property type="term" value="C:cytosol"/>
    <property type="evidence" value="ECO:0007669"/>
    <property type="project" value="UniProtKB-ARBA"/>
</dbReference>
<dbReference type="PANTHER" id="PTHR30053">
    <property type="entry name" value="ELONGATION FACTOR P"/>
    <property type="match status" value="1"/>
</dbReference>
<proteinExistence type="inferred from homology"/>
<dbReference type="FunFam" id="2.40.50.140:FF:000004">
    <property type="entry name" value="Elongation factor P"/>
    <property type="match status" value="1"/>
</dbReference>
<dbReference type="AlphaFoldDB" id="A0A2H0RJT2"/>
<dbReference type="Pfam" id="PF09285">
    <property type="entry name" value="Elong-fact-P_C"/>
    <property type="match status" value="1"/>
</dbReference>
<evidence type="ECO:0000259" key="2">
    <source>
        <dbReference type="SMART" id="SM00841"/>
    </source>
</evidence>
<dbReference type="Proteomes" id="UP000230431">
    <property type="component" value="Unassembled WGS sequence"/>
</dbReference>
<comment type="similarity">
    <text evidence="1">Belongs to the elongation factor P family.</text>
</comment>
<dbReference type="EMBL" id="PCYK01000004">
    <property type="protein sequence ID" value="PIR46264.1"/>
    <property type="molecule type" value="Genomic_DNA"/>
</dbReference>
<dbReference type="GO" id="GO:0043043">
    <property type="term" value="P:peptide biosynthetic process"/>
    <property type="evidence" value="ECO:0007669"/>
    <property type="project" value="InterPro"/>
</dbReference>
<evidence type="ECO:0000256" key="1">
    <source>
        <dbReference type="ARBA" id="ARBA00009479"/>
    </source>
</evidence>
<comment type="caution">
    <text evidence="3">The sequence shown here is derived from an EMBL/GenBank/DDBJ whole genome shotgun (WGS) entry which is preliminary data.</text>
</comment>
<name>A0A2H0RJT2_9BACT</name>
<organism evidence="3 4">
    <name type="scientific">Candidatus Vogelbacteria bacterium CG10_big_fil_rev_8_21_14_0_10_49_38</name>
    <dbReference type="NCBI Taxonomy" id="1975043"/>
    <lineage>
        <taxon>Bacteria</taxon>
        <taxon>Candidatus Vogeliibacteriota</taxon>
    </lineage>
</organism>